<dbReference type="Proteomes" id="UP000305674">
    <property type="component" value="Unassembled WGS sequence"/>
</dbReference>
<keyword evidence="3" id="KW-1185">Reference proteome</keyword>
<dbReference type="OrthoDB" id="6254362at2"/>
<protein>
    <recommendedName>
        <fullName evidence="1">HTH luxR-type domain-containing protein</fullName>
    </recommendedName>
</protein>
<accession>A0A4V5NV85</accession>
<name>A0A4V5NV85_9GAMM</name>
<dbReference type="InterPro" id="IPR016032">
    <property type="entry name" value="Sig_transdc_resp-reg_C-effctor"/>
</dbReference>
<dbReference type="Gene3D" id="1.10.10.10">
    <property type="entry name" value="Winged helix-like DNA-binding domain superfamily/Winged helix DNA-binding domain"/>
    <property type="match status" value="1"/>
</dbReference>
<dbReference type="Pfam" id="PF00196">
    <property type="entry name" value="GerE"/>
    <property type="match status" value="1"/>
</dbReference>
<dbReference type="SMART" id="SM00421">
    <property type="entry name" value="HTH_LUXR"/>
    <property type="match status" value="1"/>
</dbReference>
<dbReference type="InterPro" id="IPR000792">
    <property type="entry name" value="Tscrpt_reg_LuxR_C"/>
</dbReference>
<organism evidence="2 3">
    <name type="scientific">Ferrimonas sediminicola</name>
    <dbReference type="NCBI Taxonomy" id="2569538"/>
    <lineage>
        <taxon>Bacteria</taxon>
        <taxon>Pseudomonadati</taxon>
        <taxon>Pseudomonadota</taxon>
        <taxon>Gammaproteobacteria</taxon>
        <taxon>Alteromonadales</taxon>
        <taxon>Ferrimonadaceae</taxon>
        <taxon>Ferrimonas</taxon>
    </lineage>
</organism>
<comment type="caution">
    <text evidence="2">The sequence shown here is derived from an EMBL/GenBank/DDBJ whole genome shotgun (WGS) entry which is preliminary data.</text>
</comment>
<dbReference type="InterPro" id="IPR036388">
    <property type="entry name" value="WH-like_DNA-bd_sf"/>
</dbReference>
<dbReference type="AlphaFoldDB" id="A0A4V5NV85"/>
<evidence type="ECO:0000313" key="2">
    <source>
        <dbReference type="EMBL" id="TKB48543.1"/>
    </source>
</evidence>
<evidence type="ECO:0000313" key="3">
    <source>
        <dbReference type="Proteomes" id="UP000305674"/>
    </source>
</evidence>
<dbReference type="SUPFAM" id="SSF46894">
    <property type="entry name" value="C-terminal effector domain of the bipartite response regulators"/>
    <property type="match status" value="1"/>
</dbReference>
<gene>
    <name evidence="2" type="ORF">FCL40_12610</name>
</gene>
<dbReference type="EMBL" id="SWCI01000007">
    <property type="protein sequence ID" value="TKB48543.1"/>
    <property type="molecule type" value="Genomic_DNA"/>
</dbReference>
<sequence>MSRCLRRAGVDALFSFTVACPLSTGFRGRFILLLPDARFREQLVANADEVKAQLQALRVRVSLAFVRSIDPLVDYNIVNPLSAYILGLLAQGQDREQVSAQLRLTLRGVDYHVSVLKELLEARNIAQLVHRAGQCQLI</sequence>
<dbReference type="RefSeq" id="WP_136853654.1">
    <property type="nucleotide sequence ID" value="NZ_SWCI01000007.1"/>
</dbReference>
<dbReference type="GO" id="GO:0006355">
    <property type="term" value="P:regulation of DNA-templated transcription"/>
    <property type="evidence" value="ECO:0007669"/>
    <property type="project" value="InterPro"/>
</dbReference>
<proteinExistence type="predicted"/>
<dbReference type="GO" id="GO:0003677">
    <property type="term" value="F:DNA binding"/>
    <property type="evidence" value="ECO:0007669"/>
    <property type="project" value="InterPro"/>
</dbReference>
<feature type="domain" description="HTH luxR-type" evidence="1">
    <location>
        <begin position="78"/>
        <end position="132"/>
    </location>
</feature>
<reference evidence="2 3" key="1">
    <citation type="submission" date="2019-04" db="EMBL/GenBank/DDBJ databases">
        <authorList>
            <person name="Hwang J.C."/>
        </authorList>
    </citation>
    <scope>NUCLEOTIDE SEQUENCE [LARGE SCALE GENOMIC DNA]</scope>
    <source>
        <strain evidence="2 3">IMCC35001</strain>
    </source>
</reference>
<evidence type="ECO:0000259" key="1">
    <source>
        <dbReference type="SMART" id="SM00421"/>
    </source>
</evidence>